<dbReference type="AlphaFoldDB" id="A0A348FYI5"/>
<proteinExistence type="predicted"/>
<protein>
    <recommendedName>
        <fullName evidence="2">Phage head morphogenesis domain-containing protein</fullName>
    </recommendedName>
</protein>
<evidence type="ECO:0000256" key="1">
    <source>
        <dbReference type="SAM" id="MobiDB-lite"/>
    </source>
</evidence>
<dbReference type="Proteomes" id="UP000266934">
    <property type="component" value="Chromosome"/>
</dbReference>
<gene>
    <name evidence="3" type="ORF">BLTE_10530</name>
</gene>
<dbReference type="RefSeq" id="WP_126398235.1">
    <property type="nucleotide sequence ID" value="NZ_AP018907.1"/>
</dbReference>
<dbReference type="Pfam" id="PF04233">
    <property type="entry name" value="Phage_Mu_F"/>
    <property type="match status" value="1"/>
</dbReference>
<feature type="region of interest" description="Disordered" evidence="1">
    <location>
        <begin position="408"/>
        <end position="429"/>
    </location>
</feature>
<accession>A0A348FYI5</accession>
<organism evidence="3 4">
    <name type="scientific">Blastochloris tepida</name>
    <dbReference type="NCBI Taxonomy" id="2233851"/>
    <lineage>
        <taxon>Bacteria</taxon>
        <taxon>Pseudomonadati</taxon>
        <taxon>Pseudomonadota</taxon>
        <taxon>Alphaproteobacteria</taxon>
        <taxon>Hyphomicrobiales</taxon>
        <taxon>Blastochloridaceae</taxon>
        <taxon>Blastochloris</taxon>
    </lineage>
</organism>
<keyword evidence="4" id="KW-1185">Reference proteome</keyword>
<feature type="domain" description="Phage head morphogenesis" evidence="2">
    <location>
        <begin position="58"/>
        <end position="187"/>
    </location>
</feature>
<evidence type="ECO:0000313" key="4">
    <source>
        <dbReference type="Proteomes" id="UP000266934"/>
    </source>
</evidence>
<sequence>MAQESDGDNPFRRPPEEVRRFFERRRIRPTYHWAEITPPEYAHAWSVAKTAGFDVLEDIFKAVRKAIDERQDFDQFRRELEPILVRKGWWGQKTVLDPLTGRPSLVQLGSPRRLRLIYWANIRAARAAGEWERTWRTREVLPYLLYEMSTARDKRPEHLSWVGTILPVEDPWWQTHYPPNGWGCQCGTRQISAWEAEQKGYDPTRRPPHEGETKVWTNRRTGEARAVPRGIDPGWDGNPGLERGKEAGRLLSGALDAMPEERRRNAVADLIGSPLFRWIREALLGYDYRRQTEAAMRQLGSVATPVAVLPERLAQQLGVQTRTVLFSVADADKQARRRLTRLGGQALTQADYEAVQAALEGTDLIVRDGVELEVHVERGGKPWVAVLHRTGDGREVYLKSWRRARPEQVDAARRTAQARENGTDGDGGE</sequence>
<evidence type="ECO:0000313" key="3">
    <source>
        <dbReference type="EMBL" id="BBF92368.1"/>
    </source>
</evidence>
<evidence type="ECO:0000259" key="2">
    <source>
        <dbReference type="Pfam" id="PF04233"/>
    </source>
</evidence>
<reference evidence="3 4" key="1">
    <citation type="submission" date="2018-08" db="EMBL/GenBank/DDBJ databases">
        <title>Complete genome sequencing of Blastochloris tepida GI.</title>
        <authorList>
            <person name="Tsukatani Y."/>
            <person name="Mori H."/>
        </authorList>
    </citation>
    <scope>NUCLEOTIDE SEQUENCE [LARGE SCALE GENOMIC DNA]</scope>
    <source>
        <strain evidence="3 4">GI</strain>
    </source>
</reference>
<name>A0A348FYI5_9HYPH</name>
<dbReference type="KEGG" id="blag:BLTE_10530"/>
<dbReference type="OrthoDB" id="9813502at2"/>
<dbReference type="InterPro" id="IPR006528">
    <property type="entry name" value="Phage_head_morphogenesis_dom"/>
</dbReference>
<dbReference type="EMBL" id="AP018907">
    <property type="protein sequence ID" value="BBF92368.1"/>
    <property type="molecule type" value="Genomic_DNA"/>
</dbReference>